<feature type="compositionally biased region" description="Basic and acidic residues" evidence="11">
    <location>
        <begin position="99"/>
        <end position="114"/>
    </location>
</feature>
<dbReference type="GO" id="GO:0006284">
    <property type="term" value="P:base-excision repair"/>
    <property type="evidence" value="ECO:0007669"/>
    <property type="project" value="TreeGrafter"/>
</dbReference>
<dbReference type="GO" id="GO:0008081">
    <property type="term" value="F:phosphoric diester hydrolase activity"/>
    <property type="evidence" value="ECO:0007669"/>
    <property type="project" value="TreeGrafter"/>
</dbReference>
<feature type="binding site" evidence="8">
    <location>
        <position position="166"/>
    </location>
    <ligand>
        <name>Mg(2+)</name>
        <dbReference type="ChEBI" id="CHEBI:18420"/>
        <label>1</label>
    </ligand>
</feature>
<evidence type="ECO:0000256" key="4">
    <source>
        <dbReference type="ARBA" id="ARBA00022723"/>
    </source>
</evidence>
<dbReference type="SUPFAM" id="SSF56219">
    <property type="entry name" value="DNase I-like"/>
    <property type="match status" value="1"/>
</dbReference>
<evidence type="ECO:0000256" key="7">
    <source>
        <dbReference type="PIRSR" id="PIRSR604808-1"/>
    </source>
</evidence>
<evidence type="ECO:0000256" key="6">
    <source>
        <dbReference type="ARBA" id="ARBA00022842"/>
    </source>
</evidence>
<dbReference type="Gene3D" id="3.60.10.10">
    <property type="entry name" value="Endonuclease/exonuclease/phosphatase"/>
    <property type="match status" value="1"/>
</dbReference>
<feature type="binding site" evidence="8">
    <location>
        <position position="194"/>
    </location>
    <ligand>
        <name>Mg(2+)</name>
        <dbReference type="ChEBI" id="CHEBI:18420"/>
        <label>1</label>
    </ligand>
</feature>
<accession>A0A238BN74</accession>
<organism evidence="13 14">
    <name type="scientific">Onchocerca flexuosa</name>
    <dbReference type="NCBI Taxonomy" id="387005"/>
    <lineage>
        <taxon>Eukaryota</taxon>
        <taxon>Metazoa</taxon>
        <taxon>Ecdysozoa</taxon>
        <taxon>Nematoda</taxon>
        <taxon>Chromadorea</taxon>
        <taxon>Rhabditida</taxon>
        <taxon>Spirurina</taxon>
        <taxon>Spiruromorpha</taxon>
        <taxon>Filarioidea</taxon>
        <taxon>Onchocercidae</taxon>
        <taxon>Onchocerca</taxon>
    </lineage>
</organism>
<dbReference type="InterPro" id="IPR004808">
    <property type="entry name" value="AP_endonuc_1"/>
</dbReference>
<dbReference type="PANTHER" id="PTHR22748">
    <property type="entry name" value="AP ENDONUCLEASE"/>
    <property type="match status" value="1"/>
</dbReference>
<reference evidence="13 14" key="1">
    <citation type="submission" date="2015-12" db="EMBL/GenBank/DDBJ databases">
        <title>Draft genome of the nematode, Onchocerca flexuosa.</title>
        <authorList>
            <person name="Mitreva M."/>
        </authorList>
    </citation>
    <scope>NUCLEOTIDE SEQUENCE [LARGE SCALE GENOMIC DNA]</scope>
    <source>
        <strain evidence="13">Red Deer</strain>
    </source>
</reference>
<dbReference type="InterPro" id="IPR020848">
    <property type="entry name" value="AP_endonuclease_F1_CS"/>
</dbReference>
<comment type="cofactor">
    <cofactor evidence="8 10">
        <name>Mg(2+)</name>
        <dbReference type="ChEBI" id="CHEBI:18420"/>
    </cofactor>
    <cofactor evidence="8 10">
        <name>Mn(2+)</name>
        <dbReference type="ChEBI" id="CHEBI:29035"/>
    </cofactor>
    <text evidence="8 10">Probably binds two magnesium or manganese ions per subunit.</text>
</comment>
<evidence type="ECO:0000259" key="12">
    <source>
        <dbReference type="Pfam" id="PF03372"/>
    </source>
</evidence>
<feature type="site" description="Interaction with DNA substrate" evidence="9">
    <location>
        <position position="421"/>
    </location>
</feature>
<dbReference type="NCBIfam" id="TIGR00633">
    <property type="entry name" value="xth"/>
    <property type="match status" value="2"/>
</dbReference>
<proteinExistence type="inferred from homology"/>
<evidence type="ECO:0000256" key="8">
    <source>
        <dbReference type="PIRSR" id="PIRSR604808-2"/>
    </source>
</evidence>
<evidence type="ECO:0000256" key="2">
    <source>
        <dbReference type="ARBA" id="ARBA00001936"/>
    </source>
</evidence>
<keyword evidence="5" id="KW-0378">Hydrolase</keyword>
<dbReference type="PROSITE" id="PS00728">
    <property type="entry name" value="AP_NUCLEASE_F1_3"/>
    <property type="match status" value="1"/>
</dbReference>
<keyword evidence="10" id="KW-0234">DNA repair</keyword>
<feature type="active site" evidence="7">
    <location>
        <position position="268"/>
    </location>
</feature>
<gene>
    <name evidence="13" type="ORF">X798_06323</name>
</gene>
<dbReference type="GO" id="GO:0003677">
    <property type="term" value="F:DNA binding"/>
    <property type="evidence" value="ECO:0007669"/>
    <property type="project" value="InterPro"/>
</dbReference>
<evidence type="ECO:0000313" key="14">
    <source>
        <dbReference type="Proteomes" id="UP000242913"/>
    </source>
</evidence>
<feature type="binding site" evidence="8">
    <location>
        <position position="421"/>
    </location>
    <ligand>
        <name>Mg(2+)</name>
        <dbReference type="ChEBI" id="CHEBI:18420"/>
        <label>1</label>
    </ligand>
</feature>
<feature type="site" description="Interaction with DNA substrate" evidence="9">
    <location>
        <position position="309"/>
    </location>
</feature>
<sequence length="430" mass="48946">MCGTCSIYWINVSTYSLACLITGQVAPLIFSSPFLKFGNKIWNLETTRMILSLRFPLMANFHVFYVSSSSKILLPETLHASLVYRMPGKCGRVKKSKRGDKEGTSKNDNSDKETLNNVTRSRKIVINSGKKDSDVQGKVVNEDHAMERKKRKVEKNGGEIKIISWNVAGLRAWIKKDGNSVLIKENPDIIALQETKCTAVPDELQDGYHSFLNASEKSGHGGVLLLTKKEPIKVTCGFDDKSKFGVDDNGKGRIIVAEYENYYLINAYVPNSGRGLVNLDKRKVWDDYYLNFIKKLDSNKPVIYVGDLNVAHQEIELVTNTIYLYQYLHLDLANPKSNHNKTAGFTDQERNDFTRLLDAGFVDVFRRLNPEKEGAYTFWSNMHNAREKNVGWRLDYFVVSERIMNKVKECEILHSIKGSDHCPLRLTIEL</sequence>
<dbReference type="GO" id="GO:0046872">
    <property type="term" value="F:metal ion binding"/>
    <property type="evidence" value="ECO:0007669"/>
    <property type="project" value="UniProtKB-KW"/>
</dbReference>
<dbReference type="GO" id="GO:0003906">
    <property type="term" value="F:DNA-(apurinic or apyrimidinic site) endonuclease activity"/>
    <property type="evidence" value="ECO:0007669"/>
    <property type="project" value="TreeGrafter"/>
</dbReference>
<dbReference type="PROSITE" id="PS51435">
    <property type="entry name" value="AP_NUCLEASE_F1_4"/>
    <property type="match status" value="1"/>
</dbReference>
<keyword evidence="10" id="KW-0227">DNA damage</keyword>
<dbReference type="EMBL" id="KZ270073">
    <property type="protein sequence ID" value="OZC06692.1"/>
    <property type="molecule type" value="Genomic_DNA"/>
</dbReference>
<evidence type="ECO:0000256" key="11">
    <source>
        <dbReference type="SAM" id="MobiDB-lite"/>
    </source>
</evidence>
<dbReference type="CDD" id="cd09087">
    <property type="entry name" value="Ape1-like_AP-endo"/>
    <property type="match status" value="1"/>
</dbReference>
<dbReference type="OrthoDB" id="498125at2759"/>
<evidence type="ECO:0000256" key="10">
    <source>
        <dbReference type="RuleBase" id="RU362131"/>
    </source>
</evidence>
<feature type="active site" description="Proton donor/acceptor" evidence="7">
    <location>
        <position position="307"/>
    </location>
</feature>
<comment type="cofactor">
    <cofactor evidence="2">
        <name>Mn(2+)</name>
        <dbReference type="ChEBI" id="CHEBI:29035"/>
    </cofactor>
</comment>
<feature type="binding site" evidence="8">
    <location>
        <position position="307"/>
    </location>
    <ligand>
        <name>Mg(2+)</name>
        <dbReference type="ChEBI" id="CHEBI:18420"/>
        <label>1</label>
    </ligand>
</feature>
<name>A0A238BN74_9BILA</name>
<feature type="site" description="Important for catalytic activity" evidence="9">
    <location>
        <position position="395"/>
    </location>
</feature>
<dbReference type="AlphaFoldDB" id="A0A238BN74"/>
<dbReference type="InterPro" id="IPR020847">
    <property type="entry name" value="AP_endonuclease_F1_BS"/>
</dbReference>
<dbReference type="EC" id="3.1.-.-" evidence="10"/>
<evidence type="ECO:0000313" key="13">
    <source>
        <dbReference type="EMBL" id="OZC06692.1"/>
    </source>
</evidence>
<protein>
    <recommendedName>
        <fullName evidence="10">DNA-(apurinic or apyrimidinic site) endonuclease</fullName>
        <ecNumber evidence="10">3.1.-.-</ecNumber>
    </recommendedName>
</protein>
<feature type="binding site" evidence="8">
    <location>
        <position position="420"/>
    </location>
    <ligand>
        <name>Mg(2+)</name>
        <dbReference type="ChEBI" id="CHEBI:18420"/>
        <label>1</label>
    </ligand>
</feature>
<dbReference type="PROSITE" id="PS00726">
    <property type="entry name" value="AP_NUCLEASE_F1_1"/>
    <property type="match status" value="1"/>
</dbReference>
<feature type="region of interest" description="Disordered" evidence="11">
    <location>
        <begin position="91"/>
        <end position="117"/>
    </location>
</feature>
<keyword evidence="14" id="KW-1185">Reference proteome</keyword>
<dbReference type="Proteomes" id="UP000242913">
    <property type="component" value="Unassembled WGS sequence"/>
</dbReference>
<dbReference type="Pfam" id="PF03372">
    <property type="entry name" value="Exo_endo_phos"/>
    <property type="match status" value="1"/>
</dbReference>
<feature type="active site" description="Proton acceptor" evidence="7">
    <location>
        <position position="421"/>
    </location>
</feature>
<evidence type="ECO:0000256" key="9">
    <source>
        <dbReference type="PIRSR" id="PIRSR604808-3"/>
    </source>
</evidence>
<evidence type="ECO:0000256" key="1">
    <source>
        <dbReference type="ARBA" id="ARBA00000493"/>
    </source>
</evidence>
<feature type="domain" description="Endonuclease/exonuclease/phosphatase" evidence="12">
    <location>
        <begin position="163"/>
        <end position="421"/>
    </location>
</feature>
<dbReference type="GO" id="GO:0005634">
    <property type="term" value="C:nucleus"/>
    <property type="evidence" value="ECO:0007669"/>
    <property type="project" value="TreeGrafter"/>
</dbReference>
<keyword evidence="4 8" id="KW-0479">Metal-binding</keyword>
<dbReference type="InterPro" id="IPR005135">
    <property type="entry name" value="Endo/exonuclease/phosphatase"/>
</dbReference>
<feature type="binding site" evidence="8">
    <location>
        <position position="309"/>
    </location>
    <ligand>
        <name>Mg(2+)</name>
        <dbReference type="ChEBI" id="CHEBI:18420"/>
        <label>2</label>
    </ligand>
</feature>
<dbReference type="PANTHER" id="PTHR22748:SF6">
    <property type="entry name" value="DNA-(APURINIC OR APYRIMIDINIC SITE) ENDONUCLEASE"/>
    <property type="match status" value="1"/>
</dbReference>
<dbReference type="InterPro" id="IPR036691">
    <property type="entry name" value="Endo/exonu/phosph_ase_sf"/>
</dbReference>
<comment type="similarity">
    <text evidence="3 10">Belongs to the DNA repair enzymes AP/ExoA family.</text>
</comment>
<evidence type="ECO:0000256" key="5">
    <source>
        <dbReference type="ARBA" id="ARBA00022801"/>
    </source>
</evidence>
<keyword evidence="8" id="KW-0464">Manganese</keyword>
<evidence type="ECO:0000256" key="3">
    <source>
        <dbReference type="ARBA" id="ARBA00007092"/>
    </source>
</evidence>
<comment type="catalytic activity">
    <reaction evidence="1">
        <text>Exonucleolytic cleavage in the 3'- to 5'-direction to yield nucleoside 5'-phosphates.</text>
        <dbReference type="EC" id="3.1.11.2"/>
    </reaction>
</comment>
<keyword evidence="6 8" id="KW-0460">Magnesium</keyword>
<dbReference type="GO" id="GO:0008311">
    <property type="term" value="F:double-stranded DNA 3'-5' DNA exonuclease activity"/>
    <property type="evidence" value="ECO:0007669"/>
    <property type="project" value="UniProtKB-EC"/>
</dbReference>